<organism evidence="3 4">
    <name type="scientific">Mesohalobacter halotolerans</name>
    <dbReference type="NCBI Taxonomy" id="1883405"/>
    <lineage>
        <taxon>Bacteria</taxon>
        <taxon>Pseudomonadati</taxon>
        <taxon>Bacteroidota</taxon>
        <taxon>Flavobacteriia</taxon>
        <taxon>Flavobacteriales</taxon>
        <taxon>Flavobacteriaceae</taxon>
        <taxon>Mesohalobacter</taxon>
    </lineage>
</organism>
<reference evidence="3 4" key="1">
    <citation type="submission" date="2019-04" db="EMBL/GenBank/DDBJ databases">
        <title>Psychroflexus halotolerans sp. nov., isolated from a marine solar saltern.</title>
        <authorList>
            <person name="Feng X."/>
        </authorList>
    </citation>
    <scope>NUCLEOTIDE SEQUENCE [LARGE SCALE GENOMIC DNA]</scope>
    <source>
        <strain evidence="3 4">WDS2C27</strain>
    </source>
</reference>
<feature type="chain" id="PRO_5020532221" evidence="1">
    <location>
        <begin position="24"/>
        <end position="282"/>
    </location>
</feature>
<evidence type="ECO:0000313" key="3">
    <source>
        <dbReference type="EMBL" id="TKS57179.1"/>
    </source>
</evidence>
<dbReference type="AlphaFoldDB" id="A0A4U5TSB0"/>
<evidence type="ECO:0000259" key="2">
    <source>
        <dbReference type="Pfam" id="PF07603"/>
    </source>
</evidence>
<proteinExistence type="predicted"/>
<feature type="domain" description="Lcl C-terminal" evidence="2">
    <location>
        <begin position="142"/>
        <end position="280"/>
    </location>
</feature>
<name>A0A4U5TSB0_9FLAO</name>
<protein>
    <submittedName>
        <fullName evidence="3">DUF1566 domain-containing protein</fullName>
    </submittedName>
</protein>
<keyword evidence="4" id="KW-1185">Reference proteome</keyword>
<keyword evidence="1" id="KW-0732">Signal</keyword>
<dbReference type="Pfam" id="PF07603">
    <property type="entry name" value="Lcl_C"/>
    <property type="match status" value="1"/>
</dbReference>
<dbReference type="RefSeq" id="WP_138930882.1">
    <property type="nucleotide sequence ID" value="NZ_SWMU01000001.1"/>
</dbReference>
<dbReference type="InterPro" id="IPR011460">
    <property type="entry name" value="Lcl_C"/>
</dbReference>
<sequence>MKQSKFFLALVLTLALNVSYAQIGIGTTTPKTTLQVIGDPATTTTADGIQAPALSLAEVDAKVDAYGTDQDGAIVYVNDVSTASTKTQTANITATGYYYYDAPNDVWKKMGSSTYSVGDFAHGGIVFWVDETGQHGLVCAKQDQSTGVRWYAGTYGNTQAKGDGPYAGEANTSIIIAAQVAIGDDGSTYAARICNELQVTEGGKTYGDWYLPSKEELNLMYQNKVTIDATAVANGGGGFASAYYWSSTELVNTNAWIQNFNDGFQNFYNKSLTYRVRAVRAF</sequence>
<dbReference type="OrthoDB" id="9765957at2"/>
<dbReference type="Proteomes" id="UP000306552">
    <property type="component" value="Unassembled WGS sequence"/>
</dbReference>
<evidence type="ECO:0000313" key="4">
    <source>
        <dbReference type="Proteomes" id="UP000306552"/>
    </source>
</evidence>
<comment type="caution">
    <text evidence="3">The sequence shown here is derived from an EMBL/GenBank/DDBJ whole genome shotgun (WGS) entry which is preliminary data.</text>
</comment>
<accession>A0A4U5TSB0</accession>
<gene>
    <name evidence="3" type="ORF">FCN74_01815</name>
</gene>
<feature type="signal peptide" evidence="1">
    <location>
        <begin position="1"/>
        <end position="23"/>
    </location>
</feature>
<evidence type="ECO:0000256" key="1">
    <source>
        <dbReference type="SAM" id="SignalP"/>
    </source>
</evidence>
<dbReference type="EMBL" id="SWMU01000001">
    <property type="protein sequence ID" value="TKS57179.1"/>
    <property type="molecule type" value="Genomic_DNA"/>
</dbReference>